<dbReference type="EMBL" id="JANPWB010000003">
    <property type="protein sequence ID" value="KAJ1198407.1"/>
    <property type="molecule type" value="Genomic_DNA"/>
</dbReference>
<protein>
    <submittedName>
        <fullName evidence="2">Uncharacterized protein</fullName>
    </submittedName>
</protein>
<reference evidence="2" key="1">
    <citation type="journal article" date="2022" name="bioRxiv">
        <title>Sequencing and chromosome-scale assembly of the giantPleurodeles waltlgenome.</title>
        <authorList>
            <person name="Brown T."/>
            <person name="Elewa A."/>
            <person name="Iarovenko S."/>
            <person name="Subramanian E."/>
            <person name="Araus A.J."/>
            <person name="Petzold A."/>
            <person name="Susuki M."/>
            <person name="Suzuki K.-i.T."/>
            <person name="Hayashi T."/>
            <person name="Toyoda A."/>
            <person name="Oliveira C."/>
            <person name="Osipova E."/>
            <person name="Leigh N.D."/>
            <person name="Simon A."/>
            <person name="Yun M.H."/>
        </authorList>
    </citation>
    <scope>NUCLEOTIDE SEQUENCE</scope>
    <source>
        <strain evidence="2">20211129_DDA</strain>
        <tissue evidence="2">Liver</tissue>
    </source>
</reference>
<evidence type="ECO:0000256" key="1">
    <source>
        <dbReference type="SAM" id="MobiDB-lite"/>
    </source>
</evidence>
<evidence type="ECO:0000313" key="3">
    <source>
        <dbReference type="Proteomes" id="UP001066276"/>
    </source>
</evidence>
<name>A0AAV7VE18_PLEWA</name>
<evidence type="ECO:0000313" key="2">
    <source>
        <dbReference type="EMBL" id="KAJ1198407.1"/>
    </source>
</evidence>
<accession>A0AAV7VE18</accession>
<comment type="caution">
    <text evidence="2">The sequence shown here is derived from an EMBL/GenBank/DDBJ whole genome shotgun (WGS) entry which is preliminary data.</text>
</comment>
<feature type="region of interest" description="Disordered" evidence="1">
    <location>
        <begin position="1"/>
        <end position="23"/>
    </location>
</feature>
<sequence>MQGGAVCESPRGTHNNLLDSSTNEHAYIIQDSFYRRKVRREVGDSGTEKERRMQEDRREQEAERPEK</sequence>
<gene>
    <name evidence="2" type="ORF">NDU88_002248</name>
</gene>
<keyword evidence="3" id="KW-1185">Reference proteome</keyword>
<feature type="region of interest" description="Disordered" evidence="1">
    <location>
        <begin position="37"/>
        <end position="67"/>
    </location>
</feature>
<proteinExistence type="predicted"/>
<dbReference type="Proteomes" id="UP001066276">
    <property type="component" value="Chromosome 2_1"/>
</dbReference>
<feature type="compositionally biased region" description="Basic and acidic residues" evidence="1">
    <location>
        <begin position="40"/>
        <end position="67"/>
    </location>
</feature>
<feature type="compositionally biased region" description="Polar residues" evidence="1">
    <location>
        <begin position="12"/>
        <end position="23"/>
    </location>
</feature>
<dbReference type="AlphaFoldDB" id="A0AAV7VE18"/>
<organism evidence="2 3">
    <name type="scientific">Pleurodeles waltl</name>
    <name type="common">Iberian ribbed newt</name>
    <dbReference type="NCBI Taxonomy" id="8319"/>
    <lineage>
        <taxon>Eukaryota</taxon>
        <taxon>Metazoa</taxon>
        <taxon>Chordata</taxon>
        <taxon>Craniata</taxon>
        <taxon>Vertebrata</taxon>
        <taxon>Euteleostomi</taxon>
        <taxon>Amphibia</taxon>
        <taxon>Batrachia</taxon>
        <taxon>Caudata</taxon>
        <taxon>Salamandroidea</taxon>
        <taxon>Salamandridae</taxon>
        <taxon>Pleurodelinae</taxon>
        <taxon>Pleurodeles</taxon>
    </lineage>
</organism>